<evidence type="ECO:0000313" key="3">
    <source>
        <dbReference type="EnsemblMetazoa" id="AALFPA23_003434.P3801"/>
    </source>
</evidence>
<dbReference type="InterPro" id="IPR043504">
    <property type="entry name" value="Peptidase_S1_PA_chymotrypsin"/>
</dbReference>
<proteinExistence type="inferred from homology"/>
<feature type="domain" description="Peptidase S1" evidence="2">
    <location>
        <begin position="1"/>
        <end position="233"/>
    </location>
</feature>
<evidence type="ECO:0000256" key="1">
    <source>
        <dbReference type="ARBA" id="ARBA00024195"/>
    </source>
</evidence>
<dbReference type="SMART" id="SM00020">
    <property type="entry name" value="Tryp_SPc"/>
    <property type="match status" value="1"/>
</dbReference>
<keyword evidence="4" id="KW-1185">Reference proteome</keyword>
<evidence type="ECO:0000259" key="2">
    <source>
        <dbReference type="PROSITE" id="PS50240"/>
    </source>
</evidence>
<reference evidence="3" key="2">
    <citation type="submission" date="2025-05" db="UniProtKB">
        <authorList>
            <consortium name="EnsemblMetazoa"/>
        </authorList>
    </citation>
    <scope>IDENTIFICATION</scope>
    <source>
        <strain evidence="3">Foshan</strain>
    </source>
</reference>
<dbReference type="InterPro" id="IPR001314">
    <property type="entry name" value="Peptidase_S1A"/>
</dbReference>
<dbReference type="RefSeq" id="XP_062709528.1">
    <property type="nucleotide sequence ID" value="XM_062853544.1"/>
</dbReference>
<dbReference type="InterPro" id="IPR018114">
    <property type="entry name" value="TRYPSIN_HIS"/>
</dbReference>
<protein>
    <recommendedName>
        <fullName evidence="2">Peptidase S1 domain-containing protein</fullName>
    </recommendedName>
</protein>
<name>A0ABM1XW64_AEDAL</name>
<dbReference type="PRINTS" id="PR00722">
    <property type="entry name" value="CHYMOTRYPSIN"/>
</dbReference>
<dbReference type="EnsemblMetazoa" id="AALFPA23_003434.R3801">
    <property type="protein sequence ID" value="AALFPA23_003434.P3801"/>
    <property type="gene ID" value="AALFPA23_003434"/>
</dbReference>
<dbReference type="PROSITE" id="PS50240">
    <property type="entry name" value="TRYPSIN_DOM"/>
    <property type="match status" value="1"/>
</dbReference>
<dbReference type="PROSITE" id="PS00134">
    <property type="entry name" value="TRYPSIN_HIS"/>
    <property type="match status" value="1"/>
</dbReference>
<dbReference type="GeneID" id="134288500"/>
<dbReference type="InterPro" id="IPR009003">
    <property type="entry name" value="Peptidase_S1_PA"/>
</dbReference>
<organism evidence="3 4">
    <name type="scientific">Aedes albopictus</name>
    <name type="common">Asian tiger mosquito</name>
    <name type="synonym">Stegomyia albopicta</name>
    <dbReference type="NCBI Taxonomy" id="7160"/>
    <lineage>
        <taxon>Eukaryota</taxon>
        <taxon>Metazoa</taxon>
        <taxon>Ecdysozoa</taxon>
        <taxon>Arthropoda</taxon>
        <taxon>Hexapoda</taxon>
        <taxon>Insecta</taxon>
        <taxon>Pterygota</taxon>
        <taxon>Neoptera</taxon>
        <taxon>Endopterygota</taxon>
        <taxon>Diptera</taxon>
        <taxon>Nematocera</taxon>
        <taxon>Culicoidea</taxon>
        <taxon>Culicidae</taxon>
        <taxon>Culicinae</taxon>
        <taxon>Aedini</taxon>
        <taxon>Aedes</taxon>
        <taxon>Stegomyia</taxon>
    </lineage>
</organism>
<sequence>MFHRYRLGWTSYVCGVTIVTEQFVLTAAHCTYEGLQMLPANRVFIKVGFTNLDSPEDNVRQFDVDKIIRHEEYEKDTFENDIALLKLSSEIAFTSYIQPVCLWQGDSQLSKITSKIGFVIGWGLDEGYNLPKHLSEATMPIVSSKTCWESDRLHYNKYYFESKTFCAGRLNSTHVSHGDSGGGLYMRMGTNWIVRGLVSNAKINPLTLNVDADNYVMFTDVAYYLNWIKSKVPVIPYFAVDTKRIIGIESDSKDNLLDLKNCGTPGKDKVFVNQHPWYAYISRSQSKPISRFWCLGVLIHPSFLITVARCRERNAKSLQVSITNCFFFYSMYNNQNSFSGRHGSSNLLWISYMITKMILIMLSDWMLQREFPFATHLYILIMTP</sequence>
<dbReference type="PANTHER" id="PTHR24260">
    <property type="match status" value="1"/>
</dbReference>
<dbReference type="InterPro" id="IPR051333">
    <property type="entry name" value="CLIP_Serine_Protease"/>
</dbReference>
<dbReference type="CDD" id="cd00190">
    <property type="entry name" value="Tryp_SPc"/>
    <property type="match status" value="1"/>
</dbReference>
<dbReference type="Pfam" id="PF00089">
    <property type="entry name" value="Trypsin"/>
    <property type="match status" value="1"/>
</dbReference>
<evidence type="ECO:0000313" key="4">
    <source>
        <dbReference type="Proteomes" id="UP000069940"/>
    </source>
</evidence>
<accession>A0ABM1XW64</accession>
<reference evidence="4" key="1">
    <citation type="journal article" date="2015" name="Proc. Natl. Acad. Sci. U.S.A.">
        <title>Genome sequence of the Asian Tiger mosquito, Aedes albopictus, reveals insights into its biology, genetics, and evolution.</title>
        <authorList>
            <person name="Chen X.G."/>
            <person name="Jiang X."/>
            <person name="Gu J."/>
            <person name="Xu M."/>
            <person name="Wu Y."/>
            <person name="Deng Y."/>
            <person name="Zhang C."/>
            <person name="Bonizzoni M."/>
            <person name="Dermauw W."/>
            <person name="Vontas J."/>
            <person name="Armbruster P."/>
            <person name="Huang X."/>
            <person name="Yang Y."/>
            <person name="Zhang H."/>
            <person name="He W."/>
            <person name="Peng H."/>
            <person name="Liu Y."/>
            <person name="Wu K."/>
            <person name="Chen J."/>
            <person name="Lirakis M."/>
            <person name="Topalis P."/>
            <person name="Van Leeuwen T."/>
            <person name="Hall A.B."/>
            <person name="Jiang X."/>
            <person name="Thorpe C."/>
            <person name="Mueller R.L."/>
            <person name="Sun C."/>
            <person name="Waterhouse R.M."/>
            <person name="Yan G."/>
            <person name="Tu Z.J."/>
            <person name="Fang X."/>
            <person name="James A.A."/>
        </authorList>
    </citation>
    <scope>NUCLEOTIDE SEQUENCE [LARGE SCALE GENOMIC DNA]</scope>
    <source>
        <strain evidence="4">Foshan</strain>
    </source>
</reference>
<comment type="similarity">
    <text evidence="1">Belongs to the peptidase S1 family. CLIP subfamily.</text>
</comment>
<dbReference type="PANTHER" id="PTHR24260:SF136">
    <property type="entry name" value="GH08193P-RELATED"/>
    <property type="match status" value="1"/>
</dbReference>
<dbReference type="InterPro" id="IPR001254">
    <property type="entry name" value="Trypsin_dom"/>
</dbReference>
<dbReference type="Gene3D" id="2.40.10.10">
    <property type="entry name" value="Trypsin-like serine proteases"/>
    <property type="match status" value="2"/>
</dbReference>
<dbReference type="Proteomes" id="UP000069940">
    <property type="component" value="Unassembled WGS sequence"/>
</dbReference>
<dbReference type="SUPFAM" id="SSF50494">
    <property type="entry name" value="Trypsin-like serine proteases"/>
    <property type="match status" value="2"/>
</dbReference>